<dbReference type="CDD" id="cd13905">
    <property type="entry name" value="CuRO_3_tcLLC2_insect_like"/>
    <property type="match status" value="1"/>
</dbReference>
<dbReference type="CDD" id="cd13884">
    <property type="entry name" value="CuRO_2_tcLCC_insect_like"/>
    <property type="match status" value="1"/>
</dbReference>
<evidence type="ECO:0000259" key="6">
    <source>
        <dbReference type="Pfam" id="PF00394"/>
    </source>
</evidence>
<evidence type="ECO:0000259" key="7">
    <source>
        <dbReference type="Pfam" id="PF07731"/>
    </source>
</evidence>
<feature type="signal peptide" evidence="5">
    <location>
        <begin position="1"/>
        <end position="21"/>
    </location>
</feature>
<accession>A0A1W4XIF1</accession>
<reference evidence="10" key="1">
    <citation type="submission" date="2025-08" db="UniProtKB">
        <authorList>
            <consortium name="RefSeq"/>
        </authorList>
    </citation>
    <scope>IDENTIFICATION</scope>
    <source>
        <tissue evidence="10">Entire body</tissue>
    </source>
</reference>
<dbReference type="InterPro" id="IPR001117">
    <property type="entry name" value="Cu-oxidase_2nd"/>
</dbReference>
<dbReference type="PANTHER" id="PTHR11709">
    <property type="entry name" value="MULTI-COPPER OXIDASE"/>
    <property type="match status" value="1"/>
</dbReference>
<protein>
    <submittedName>
        <fullName evidence="10">Laccase-2</fullName>
    </submittedName>
</protein>
<dbReference type="GO" id="GO:0005507">
    <property type="term" value="F:copper ion binding"/>
    <property type="evidence" value="ECO:0007669"/>
    <property type="project" value="InterPro"/>
</dbReference>
<gene>
    <name evidence="10" type="primary">LOC108742054</name>
</gene>
<evidence type="ECO:0000259" key="8">
    <source>
        <dbReference type="Pfam" id="PF07732"/>
    </source>
</evidence>
<evidence type="ECO:0000313" key="9">
    <source>
        <dbReference type="Proteomes" id="UP000192223"/>
    </source>
</evidence>
<dbReference type="GO" id="GO:0016491">
    <property type="term" value="F:oxidoreductase activity"/>
    <property type="evidence" value="ECO:0007669"/>
    <property type="project" value="UniProtKB-KW"/>
</dbReference>
<evidence type="ECO:0000313" key="10">
    <source>
        <dbReference type="RefSeq" id="XP_018332567.1"/>
    </source>
</evidence>
<dbReference type="FunFam" id="2.60.40.420:FF:000031">
    <property type="entry name" value="Laccase-2 isoform A"/>
    <property type="match status" value="1"/>
</dbReference>
<dbReference type="GO" id="GO:0005886">
    <property type="term" value="C:plasma membrane"/>
    <property type="evidence" value="ECO:0007669"/>
    <property type="project" value="TreeGrafter"/>
</dbReference>
<evidence type="ECO:0000256" key="5">
    <source>
        <dbReference type="SAM" id="SignalP"/>
    </source>
</evidence>
<dbReference type="FunFam" id="2.60.40.420:FF:000045">
    <property type="entry name" value="Laccase 2"/>
    <property type="match status" value="1"/>
</dbReference>
<feature type="domain" description="Plastocyanin-like" evidence="8">
    <location>
        <begin position="73"/>
        <end position="181"/>
    </location>
</feature>
<keyword evidence="3" id="KW-0560">Oxidoreductase</keyword>
<dbReference type="PROSITE" id="PS00079">
    <property type="entry name" value="MULTICOPPER_OXIDASE1"/>
    <property type="match status" value="1"/>
</dbReference>
<dbReference type="Proteomes" id="UP000192223">
    <property type="component" value="Unplaced"/>
</dbReference>
<dbReference type="InterPro" id="IPR008972">
    <property type="entry name" value="Cupredoxin"/>
</dbReference>
<dbReference type="PANTHER" id="PTHR11709:SF394">
    <property type="entry name" value="FI03373P-RELATED"/>
    <property type="match status" value="1"/>
</dbReference>
<dbReference type="InterPro" id="IPR011706">
    <property type="entry name" value="Cu-oxidase_C"/>
</dbReference>
<dbReference type="Pfam" id="PF00394">
    <property type="entry name" value="Cu-oxidase"/>
    <property type="match status" value="1"/>
</dbReference>
<keyword evidence="5" id="KW-0732">Signal</keyword>
<evidence type="ECO:0000256" key="2">
    <source>
        <dbReference type="ARBA" id="ARBA00022723"/>
    </source>
</evidence>
<dbReference type="Gene3D" id="2.60.40.420">
    <property type="entry name" value="Cupredoxins - blue copper proteins"/>
    <property type="match status" value="3"/>
</dbReference>
<dbReference type="InterPro" id="IPR033138">
    <property type="entry name" value="Cu_oxidase_CS"/>
</dbReference>
<keyword evidence="2" id="KW-0479">Metal-binding</keyword>
<dbReference type="InterPro" id="IPR002355">
    <property type="entry name" value="Cu_oxidase_Cu_BS"/>
</dbReference>
<evidence type="ECO:0000256" key="4">
    <source>
        <dbReference type="ARBA" id="ARBA00023008"/>
    </source>
</evidence>
<dbReference type="OrthoDB" id="2121828at2759"/>
<dbReference type="GO" id="GO:0006826">
    <property type="term" value="P:iron ion transport"/>
    <property type="evidence" value="ECO:0007669"/>
    <property type="project" value="TreeGrafter"/>
</dbReference>
<evidence type="ECO:0000256" key="3">
    <source>
        <dbReference type="ARBA" id="ARBA00023002"/>
    </source>
</evidence>
<dbReference type="KEGG" id="apln:108742054"/>
<dbReference type="Pfam" id="PF07731">
    <property type="entry name" value="Cu-oxidase_2"/>
    <property type="match status" value="1"/>
</dbReference>
<feature type="domain" description="Plastocyanin-like" evidence="7">
    <location>
        <begin position="469"/>
        <end position="599"/>
    </location>
</feature>
<feature type="domain" description="Plastocyanin-like" evidence="6">
    <location>
        <begin position="196"/>
        <end position="345"/>
    </location>
</feature>
<evidence type="ECO:0000256" key="1">
    <source>
        <dbReference type="ARBA" id="ARBA00010609"/>
    </source>
</evidence>
<proteinExistence type="inferred from homology"/>
<dbReference type="Pfam" id="PF07732">
    <property type="entry name" value="Cu-oxidase_3"/>
    <property type="match status" value="1"/>
</dbReference>
<sequence length="628" mass="71429">MCLNKALIVSVLFCLYLGYLAEEPHSCLRPCTVDGEPLTCYYNWTLALFRTMSKACYDCPKNLSDCYLEDCIAADGTEKMIFSVNKLLPGPKIEICEGDTIIVDVKNILPAISTTIHWHGIPQRETPYMDGTPMITQCLIEPYTTFRYKFQPKVAGSFWWHSHAACQRDGIYGALIIRQPKEKDRQGYLYDYDESSHVIAVQDWFNRTCYDKINYVEYSTGAITDHTLLVNGRGRFRKINGTYTPVSRFVVKKGYRYRFRVINNGLLDCPIAVSVDSHIVTLISSDSRDFKPVNASSFVTYAGERWDFVLNADQPVGLYWIKFKGLLFCSQLKSYQVAVLQYEGASDTDIPSDKVGYSNAQNKGLQVNSLDKVPGSKNSITLPELQSLEPWDPSLKKDADVQIYIVDDVYKKNNSHYQIAGLFGYYQVRPDERNISPQLNNIAFIFPPIALLPERNRINESMFCNESMVTGWDCKSKYCECIHRFKVPLNATVELVIVDQGSYDDNENHPFHLHGHFFRTVGMGRIGPNNTAEKVKKLDAEGKVNRNLKNAPLKDTTPNIGGGYVVLRFFADNPGFWFFHCHVEIHQEEGMAAVFQIGEHDQMLPVPPNFPTCGNYKPNLPNRVVKNN</sequence>
<keyword evidence="4" id="KW-0186">Copper</keyword>
<dbReference type="InterPro" id="IPR045087">
    <property type="entry name" value="Cu-oxidase_fam"/>
</dbReference>
<dbReference type="CDD" id="cd13858">
    <property type="entry name" value="CuRO_1_tcLCC2_insect_like"/>
    <property type="match status" value="1"/>
</dbReference>
<feature type="chain" id="PRO_5010741106" evidence="5">
    <location>
        <begin position="22"/>
        <end position="628"/>
    </location>
</feature>
<dbReference type="AlphaFoldDB" id="A0A1W4XIF1"/>
<name>A0A1W4XIF1_AGRPL</name>
<keyword evidence="9" id="KW-1185">Reference proteome</keyword>
<organism evidence="9 10">
    <name type="scientific">Agrilus planipennis</name>
    <name type="common">Emerald ash borer</name>
    <name type="synonym">Agrilus marcopoli</name>
    <dbReference type="NCBI Taxonomy" id="224129"/>
    <lineage>
        <taxon>Eukaryota</taxon>
        <taxon>Metazoa</taxon>
        <taxon>Ecdysozoa</taxon>
        <taxon>Arthropoda</taxon>
        <taxon>Hexapoda</taxon>
        <taxon>Insecta</taxon>
        <taxon>Pterygota</taxon>
        <taxon>Neoptera</taxon>
        <taxon>Endopterygota</taxon>
        <taxon>Coleoptera</taxon>
        <taxon>Polyphaga</taxon>
        <taxon>Elateriformia</taxon>
        <taxon>Buprestoidea</taxon>
        <taxon>Buprestidae</taxon>
        <taxon>Agrilinae</taxon>
        <taxon>Agrilus</taxon>
    </lineage>
</organism>
<dbReference type="InterPro" id="IPR011707">
    <property type="entry name" value="Cu-oxidase-like_N"/>
</dbReference>
<dbReference type="STRING" id="224129.A0A1W4XIF1"/>
<dbReference type="InParanoid" id="A0A1W4XIF1"/>
<dbReference type="RefSeq" id="XP_018332567.1">
    <property type="nucleotide sequence ID" value="XM_018477065.2"/>
</dbReference>
<dbReference type="SUPFAM" id="SSF49503">
    <property type="entry name" value="Cupredoxins"/>
    <property type="match status" value="3"/>
</dbReference>
<comment type="similarity">
    <text evidence="1">Belongs to the multicopper oxidase family.</text>
</comment>
<dbReference type="PROSITE" id="PS00080">
    <property type="entry name" value="MULTICOPPER_OXIDASE2"/>
    <property type="match status" value="1"/>
</dbReference>
<dbReference type="GeneID" id="108742054"/>